<dbReference type="PANTHER" id="PTHR43798">
    <property type="entry name" value="MONOACYLGLYCEROL LIPASE"/>
    <property type="match status" value="1"/>
</dbReference>
<evidence type="ECO:0000313" key="2">
    <source>
        <dbReference type="Proteomes" id="UP000717328"/>
    </source>
</evidence>
<accession>A0A9P7FSE4</accession>
<dbReference type="GO" id="GO:0047372">
    <property type="term" value="F:monoacylglycerol lipase activity"/>
    <property type="evidence" value="ECO:0007669"/>
    <property type="project" value="TreeGrafter"/>
</dbReference>
<dbReference type="InterPro" id="IPR050266">
    <property type="entry name" value="AB_hydrolase_sf"/>
</dbReference>
<dbReference type="PANTHER" id="PTHR43798:SF33">
    <property type="entry name" value="HYDROLASE, PUTATIVE (AFU_ORTHOLOGUE AFUA_2G14860)-RELATED"/>
    <property type="match status" value="1"/>
</dbReference>
<evidence type="ECO:0008006" key="3">
    <source>
        <dbReference type="Google" id="ProtNLM"/>
    </source>
</evidence>
<protein>
    <recommendedName>
        <fullName evidence="3">AB hydrolase-1 domain-containing protein</fullName>
    </recommendedName>
</protein>
<comment type="caution">
    <text evidence="1">The sequence shown here is derived from an EMBL/GenBank/DDBJ whole genome shotgun (WGS) entry which is preliminary data.</text>
</comment>
<reference evidence="1" key="2">
    <citation type="submission" date="2021-10" db="EMBL/GenBank/DDBJ databases">
        <title>Phylogenomics reveals ancestral predisposition of the termite-cultivated fungus Termitomyces towards a domesticated lifestyle.</title>
        <authorList>
            <person name="Auxier B."/>
            <person name="Grum-Grzhimaylo A."/>
            <person name="Cardenas M.E."/>
            <person name="Lodge J.D."/>
            <person name="Laessoe T."/>
            <person name="Pedersen O."/>
            <person name="Smith M.E."/>
            <person name="Kuyper T.W."/>
            <person name="Franco-Molano E.A."/>
            <person name="Baroni T.J."/>
            <person name="Aanen D.K."/>
        </authorList>
    </citation>
    <scope>NUCLEOTIDE SEQUENCE</scope>
    <source>
        <strain evidence="1">D49</strain>
    </source>
</reference>
<organism evidence="1 2">
    <name type="scientific">Sphagnurus paluster</name>
    <dbReference type="NCBI Taxonomy" id="117069"/>
    <lineage>
        <taxon>Eukaryota</taxon>
        <taxon>Fungi</taxon>
        <taxon>Dikarya</taxon>
        <taxon>Basidiomycota</taxon>
        <taxon>Agaricomycotina</taxon>
        <taxon>Agaricomycetes</taxon>
        <taxon>Agaricomycetidae</taxon>
        <taxon>Agaricales</taxon>
        <taxon>Tricholomatineae</taxon>
        <taxon>Lyophyllaceae</taxon>
        <taxon>Sphagnurus</taxon>
    </lineage>
</organism>
<dbReference type="GO" id="GO:0016020">
    <property type="term" value="C:membrane"/>
    <property type="evidence" value="ECO:0007669"/>
    <property type="project" value="TreeGrafter"/>
</dbReference>
<name>A0A9P7FSE4_9AGAR</name>
<dbReference type="GO" id="GO:0046464">
    <property type="term" value="P:acylglycerol catabolic process"/>
    <property type="evidence" value="ECO:0007669"/>
    <property type="project" value="TreeGrafter"/>
</dbReference>
<dbReference type="AlphaFoldDB" id="A0A9P7FSE4"/>
<keyword evidence="2" id="KW-1185">Reference proteome</keyword>
<dbReference type="Gene3D" id="3.40.50.1820">
    <property type="entry name" value="alpha/beta hydrolase"/>
    <property type="match status" value="1"/>
</dbReference>
<dbReference type="SUPFAM" id="SSF53474">
    <property type="entry name" value="alpha/beta-Hydrolases"/>
    <property type="match status" value="1"/>
</dbReference>
<dbReference type="InterPro" id="IPR029058">
    <property type="entry name" value="AB_hydrolase_fold"/>
</dbReference>
<proteinExistence type="predicted"/>
<sequence length="327" mass="36205">MIHVEDKTLVLPDGRTLAYADNGNTSSSDLVLYFHGAFSVADANRLPRVLLERNVHFIAPTLPGWGKSSPVPCSRYAATLAADITALITHLHPHTRTPLRLYLCAHALGTVPAQILYGLAHDAFPLGRRLAALVLLSPLSPPHLHTAYARALPWPAYLLAGPPSRYAPFNLLAHLARLCIANLLASDSAAEDFIRRHTIDPMDDDERDAFAAWRDEHALAPAQFERALARNASRSVAHSWRGFLDFPALYHSGWGGFAPHTIESTCPVLVVSPQNDRLMPREAAQWLVSTYNYARLKTIPGSHLASFFHLDDIWDQVFAMESDPEYT</sequence>
<dbReference type="OrthoDB" id="294702at2759"/>
<reference evidence="1" key="1">
    <citation type="submission" date="2021-02" db="EMBL/GenBank/DDBJ databases">
        <authorList>
            <person name="Nieuwenhuis M."/>
            <person name="Van De Peppel L.J.J."/>
        </authorList>
    </citation>
    <scope>NUCLEOTIDE SEQUENCE</scope>
    <source>
        <strain evidence="1">D49</strain>
    </source>
</reference>
<dbReference type="Proteomes" id="UP000717328">
    <property type="component" value="Unassembled WGS sequence"/>
</dbReference>
<dbReference type="EMBL" id="JABCKI010005935">
    <property type="protein sequence ID" value="KAG5636425.1"/>
    <property type="molecule type" value="Genomic_DNA"/>
</dbReference>
<gene>
    <name evidence="1" type="ORF">H0H81_008100</name>
</gene>
<evidence type="ECO:0000313" key="1">
    <source>
        <dbReference type="EMBL" id="KAG5636425.1"/>
    </source>
</evidence>